<keyword evidence="1" id="KW-0472">Membrane</keyword>
<dbReference type="InterPro" id="IPR012902">
    <property type="entry name" value="N_methyl_site"/>
</dbReference>
<dbReference type="InterPro" id="IPR045584">
    <property type="entry name" value="Pilin-like"/>
</dbReference>
<dbReference type="AlphaFoldDB" id="A0AA46AE24"/>
<feature type="transmembrane region" description="Helical" evidence="1">
    <location>
        <begin position="6"/>
        <end position="30"/>
    </location>
</feature>
<accession>A0AA46AE24</accession>
<dbReference type="PROSITE" id="PS00409">
    <property type="entry name" value="PROKAR_NTER_METHYL"/>
    <property type="match status" value="1"/>
</dbReference>
<keyword evidence="3" id="KW-1185">Reference proteome</keyword>
<evidence type="ECO:0000256" key="1">
    <source>
        <dbReference type="SAM" id="Phobius"/>
    </source>
</evidence>
<reference evidence="2" key="1">
    <citation type="submission" date="2017-05" db="EMBL/GenBank/DDBJ databases">
        <authorList>
            <person name="Varghese N."/>
            <person name="Submissions S."/>
        </authorList>
    </citation>
    <scope>NUCLEOTIDE SEQUENCE</scope>
    <source>
        <strain evidence="2">DSM 18763</strain>
    </source>
</reference>
<dbReference type="NCBIfam" id="TIGR02532">
    <property type="entry name" value="IV_pilin_GFxxxE"/>
    <property type="match status" value="1"/>
</dbReference>
<dbReference type="Proteomes" id="UP001157947">
    <property type="component" value="Unassembled WGS sequence"/>
</dbReference>
<proteinExistence type="predicted"/>
<dbReference type="PANTHER" id="PTHR30093">
    <property type="entry name" value="GENERAL SECRETION PATHWAY PROTEIN G"/>
    <property type="match status" value="1"/>
</dbReference>
<keyword evidence="1" id="KW-0812">Transmembrane</keyword>
<sequence>MNKKGFTLIELLVVIAIIGVLVGISIPYYLKYKESAYKIQVKSDVRNLIESIILFETTYKTTPNLYPNPCSEDLTTCALTDGTNQDTIRKTKGVELKMEEITCQNNTKGFKITGQNKTLNYNFSFNSCTDPMIGTENQ</sequence>
<dbReference type="Gene3D" id="3.30.700.10">
    <property type="entry name" value="Glycoprotein, Type 4 Pilin"/>
    <property type="match status" value="1"/>
</dbReference>
<keyword evidence="1" id="KW-1133">Transmembrane helix</keyword>
<gene>
    <name evidence="2" type="ORF">SAMN06264868_10811</name>
</gene>
<dbReference type="Pfam" id="PF07963">
    <property type="entry name" value="N_methyl"/>
    <property type="match status" value="1"/>
</dbReference>
<dbReference type="SUPFAM" id="SSF54523">
    <property type="entry name" value="Pili subunits"/>
    <property type="match status" value="1"/>
</dbReference>
<evidence type="ECO:0000313" key="3">
    <source>
        <dbReference type="Proteomes" id="UP001157947"/>
    </source>
</evidence>
<comment type="caution">
    <text evidence="2">The sequence shown here is derived from an EMBL/GenBank/DDBJ whole genome shotgun (WGS) entry which is preliminary data.</text>
</comment>
<evidence type="ECO:0000313" key="2">
    <source>
        <dbReference type="EMBL" id="SMP10667.1"/>
    </source>
</evidence>
<dbReference type="PANTHER" id="PTHR30093:SF2">
    <property type="entry name" value="TYPE II SECRETION SYSTEM PROTEIN H"/>
    <property type="match status" value="1"/>
</dbReference>
<dbReference type="EMBL" id="FXTX01000008">
    <property type="protein sequence ID" value="SMP10667.1"/>
    <property type="molecule type" value="Genomic_DNA"/>
</dbReference>
<name>A0AA46AE24_9AQUI</name>
<protein>
    <submittedName>
        <fullName evidence="2">Prepilin-type N-terminal cleavage/methylation domain-containing protein</fullName>
    </submittedName>
</protein>
<dbReference type="RefSeq" id="WP_265134322.1">
    <property type="nucleotide sequence ID" value="NZ_FXTX01000008.1"/>
</dbReference>
<organism evidence="2 3">
    <name type="scientific">Venenivibrio stagnispumantis</name>
    <dbReference type="NCBI Taxonomy" id="407998"/>
    <lineage>
        <taxon>Bacteria</taxon>
        <taxon>Pseudomonadati</taxon>
        <taxon>Aquificota</taxon>
        <taxon>Aquificia</taxon>
        <taxon>Aquificales</taxon>
        <taxon>Hydrogenothermaceae</taxon>
        <taxon>Venenivibrio</taxon>
    </lineage>
</organism>